<dbReference type="GO" id="GO:0009253">
    <property type="term" value="P:peptidoglycan catabolic process"/>
    <property type="evidence" value="ECO:0007669"/>
    <property type="project" value="InterPro"/>
</dbReference>
<dbReference type="CDD" id="cd06583">
    <property type="entry name" value="PGRP"/>
    <property type="match status" value="1"/>
</dbReference>
<dbReference type="InterPro" id="IPR002502">
    <property type="entry name" value="Amidase_domain"/>
</dbReference>
<dbReference type="GO" id="GO:0008270">
    <property type="term" value="F:zinc ion binding"/>
    <property type="evidence" value="ECO:0007669"/>
    <property type="project" value="InterPro"/>
</dbReference>
<proteinExistence type="inferred from homology"/>
<dbReference type="Gene3D" id="2.30.30.40">
    <property type="entry name" value="SH3 Domains"/>
    <property type="match status" value="1"/>
</dbReference>
<dbReference type="FunFam" id="3.40.80.10:FF:000001">
    <property type="entry name" value="Peptidoglycan recognition protein 1"/>
    <property type="match status" value="1"/>
</dbReference>
<reference evidence="3" key="1">
    <citation type="submission" date="2022-03" db="EMBL/GenBank/DDBJ databases">
        <authorList>
            <person name="Martin C."/>
        </authorList>
    </citation>
    <scope>NUCLEOTIDE SEQUENCE</scope>
</reference>
<dbReference type="PROSITE" id="PS51781">
    <property type="entry name" value="SH3B"/>
    <property type="match status" value="1"/>
</dbReference>
<evidence type="ECO:0000313" key="4">
    <source>
        <dbReference type="Proteomes" id="UP000749559"/>
    </source>
</evidence>
<dbReference type="InterPro" id="IPR015510">
    <property type="entry name" value="PGRP"/>
</dbReference>
<keyword evidence="4" id="KW-1185">Reference proteome</keyword>
<evidence type="ECO:0000256" key="1">
    <source>
        <dbReference type="ARBA" id="ARBA00007553"/>
    </source>
</evidence>
<dbReference type="InterPro" id="IPR036505">
    <property type="entry name" value="Amidase/PGRP_sf"/>
</dbReference>
<dbReference type="Proteomes" id="UP000749559">
    <property type="component" value="Unassembled WGS sequence"/>
</dbReference>
<dbReference type="Pfam" id="PF01510">
    <property type="entry name" value="Amidase_2"/>
    <property type="match status" value="1"/>
</dbReference>
<dbReference type="GO" id="GO:0002376">
    <property type="term" value="P:immune system process"/>
    <property type="evidence" value="ECO:0007669"/>
    <property type="project" value="UniProtKB-KW"/>
</dbReference>
<name>A0A8J1UY56_OWEFU</name>
<comment type="caution">
    <text evidence="3">The sequence shown here is derived from an EMBL/GenBank/DDBJ whole genome shotgun (WGS) entry which is preliminary data.</text>
</comment>
<dbReference type="SUPFAM" id="SSF55846">
    <property type="entry name" value="N-acetylmuramoyl-L-alanine amidase-like"/>
    <property type="match status" value="1"/>
</dbReference>
<organism evidence="3 4">
    <name type="scientific">Owenia fusiformis</name>
    <name type="common">Polychaete worm</name>
    <dbReference type="NCBI Taxonomy" id="6347"/>
    <lineage>
        <taxon>Eukaryota</taxon>
        <taxon>Metazoa</taxon>
        <taxon>Spiralia</taxon>
        <taxon>Lophotrochozoa</taxon>
        <taxon>Annelida</taxon>
        <taxon>Polychaeta</taxon>
        <taxon>Sedentaria</taxon>
        <taxon>Canalipalpata</taxon>
        <taxon>Sabellida</taxon>
        <taxon>Oweniida</taxon>
        <taxon>Oweniidae</taxon>
        <taxon>Owenia</taxon>
    </lineage>
</organism>
<evidence type="ECO:0000256" key="2">
    <source>
        <dbReference type="ARBA" id="ARBA00022859"/>
    </source>
</evidence>
<comment type="similarity">
    <text evidence="1">Belongs to the N-acetylmuramoyl-L-alanine amidase 2 family.</text>
</comment>
<dbReference type="PANTHER" id="PTHR11022:SF41">
    <property type="entry name" value="PEPTIDOGLYCAN-RECOGNITION PROTEIN LC-RELATED"/>
    <property type="match status" value="1"/>
</dbReference>
<evidence type="ECO:0000313" key="3">
    <source>
        <dbReference type="EMBL" id="CAH1802794.1"/>
    </source>
</evidence>
<keyword evidence="2" id="KW-0391">Immunity</keyword>
<dbReference type="AlphaFoldDB" id="A0A8J1UY56"/>
<dbReference type="OrthoDB" id="10001926at2759"/>
<dbReference type="SMART" id="SM00701">
    <property type="entry name" value="PGRP"/>
    <property type="match status" value="1"/>
</dbReference>
<dbReference type="Gene3D" id="3.40.80.10">
    <property type="entry name" value="Peptidoglycan recognition protein-like"/>
    <property type="match status" value="1"/>
</dbReference>
<dbReference type="GO" id="GO:0008745">
    <property type="term" value="F:N-acetylmuramoyl-L-alanine amidase activity"/>
    <property type="evidence" value="ECO:0007669"/>
    <property type="project" value="InterPro"/>
</dbReference>
<sequence>MKWLLLVGFGLLMLNECRADLNGKYLPSGTCVCSTARLGLNVRSNGGLRYTVIGSLSNGQCVKNTGQRQWRDGYVWYSIAYNGRTGWVAGKYLNQAATSRCGGGGSAGGGGRGCSAIISRAGWGARPARGRSSIRTPVNMVFIHHTTGSFCNSKSSCSRLARGHQNYHMDRNRWSDIGYNFLVGEDGNAYEGRGFSTEGAHTYGYNRNAIAISFIGNFEYRNANAAAQRAAKDVIACGISRGYISPNYELFGHRDASCTACPGKYLYSSIQSWPRFSRRRLKKYC</sequence>
<dbReference type="InterPro" id="IPR006619">
    <property type="entry name" value="PGRP_domain_met/bac"/>
</dbReference>
<dbReference type="InterPro" id="IPR003646">
    <property type="entry name" value="SH3-like_bac-type"/>
</dbReference>
<dbReference type="SMART" id="SM00644">
    <property type="entry name" value="Ami_2"/>
    <property type="match status" value="1"/>
</dbReference>
<dbReference type="Pfam" id="PF08239">
    <property type="entry name" value="SH3_3"/>
    <property type="match status" value="1"/>
</dbReference>
<gene>
    <name evidence="3" type="ORF">OFUS_LOCUS26441</name>
</gene>
<dbReference type="EMBL" id="CAIIXF020000096">
    <property type="protein sequence ID" value="CAH1802794.1"/>
    <property type="molecule type" value="Genomic_DNA"/>
</dbReference>
<dbReference type="PANTHER" id="PTHR11022">
    <property type="entry name" value="PEPTIDOGLYCAN RECOGNITION PROTEIN"/>
    <property type="match status" value="1"/>
</dbReference>
<accession>A0A8J1UY56</accession>
<protein>
    <submittedName>
        <fullName evidence="3">Uncharacterized protein</fullName>
    </submittedName>
</protein>
<dbReference type="SMART" id="SM00287">
    <property type="entry name" value="SH3b"/>
    <property type="match status" value="1"/>
</dbReference>